<keyword evidence="2" id="KW-1185">Reference proteome</keyword>
<sequence>MTQDDPVSTVIQFAAARERALRAKHGLEAPAFLSPEEARAHQAKRRTYNAFDNIDGLLERTLAATQREGWPDGDLTVGLRIVLDKIRAFEDENVACLVLLLVLSADNLAEALDGSL</sequence>
<dbReference type="AlphaFoldDB" id="A0A7S8C6X1"/>
<evidence type="ECO:0000313" key="2">
    <source>
        <dbReference type="Proteomes" id="UP000593594"/>
    </source>
</evidence>
<dbReference type="RefSeq" id="WP_213161854.1">
    <property type="nucleotide sequence ID" value="NZ_CP058214.1"/>
</dbReference>
<dbReference type="KEGG" id="kmn:HW532_18350"/>
<reference evidence="1 2" key="1">
    <citation type="submission" date="2020-06" db="EMBL/GenBank/DDBJ databases">
        <title>Genome sequence of 2 isolates from Red Sea Mangroves.</title>
        <authorList>
            <person name="Sefrji F."/>
            <person name="Michoud G."/>
            <person name="Merlino G."/>
            <person name="Daffonchio D."/>
        </authorList>
    </citation>
    <scope>NUCLEOTIDE SEQUENCE [LARGE SCALE GENOMIC DNA]</scope>
    <source>
        <strain evidence="1 2">R1DC25</strain>
    </source>
</reference>
<organism evidence="1 2">
    <name type="scientific">Kaustia mangrovi</name>
    <dbReference type="NCBI Taxonomy" id="2593653"/>
    <lineage>
        <taxon>Bacteria</taxon>
        <taxon>Pseudomonadati</taxon>
        <taxon>Pseudomonadota</taxon>
        <taxon>Alphaproteobacteria</taxon>
        <taxon>Hyphomicrobiales</taxon>
        <taxon>Parvibaculaceae</taxon>
        <taxon>Kaustia</taxon>
    </lineage>
</organism>
<name>A0A7S8C6X1_9HYPH</name>
<evidence type="ECO:0000313" key="1">
    <source>
        <dbReference type="EMBL" id="QPC44484.1"/>
    </source>
</evidence>
<dbReference type="EMBL" id="CP058214">
    <property type="protein sequence ID" value="QPC44484.1"/>
    <property type="molecule type" value="Genomic_DNA"/>
</dbReference>
<gene>
    <name evidence="1" type="ORF">HW532_18350</name>
</gene>
<protein>
    <submittedName>
        <fullName evidence="1">Uncharacterized protein</fullName>
    </submittedName>
</protein>
<proteinExistence type="predicted"/>
<accession>A0A7S8C6X1</accession>
<dbReference type="Proteomes" id="UP000593594">
    <property type="component" value="Chromosome"/>
</dbReference>